<dbReference type="STRING" id="1348624.GCA_001591545_01814"/>
<dbReference type="Proteomes" id="UP000249134">
    <property type="component" value="Chromosome 1"/>
</dbReference>
<dbReference type="Pfam" id="PF00364">
    <property type="entry name" value="Biotin_lipoyl"/>
    <property type="match status" value="1"/>
</dbReference>
<dbReference type="InterPro" id="IPR011053">
    <property type="entry name" value="Single_hybrid_motif"/>
</dbReference>
<gene>
    <name evidence="3" type="primary">yngHB</name>
    <name evidence="3" type="ORF">NCTC4824_02766</name>
</gene>
<dbReference type="RefSeq" id="WP_066139950.1">
    <property type="nucleotide sequence ID" value="NZ_CBCSGM010000001.1"/>
</dbReference>
<proteinExistence type="predicted"/>
<dbReference type="SUPFAM" id="SSF51230">
    <property type="entry name" value="Single hybrid motif"/>
    <property type="match status" value="1"/>
</dbReference>
<dbReference type="EMBL" id="LS483476">
    <property type="protein sequence ID" value="SQI60514.1"/>
    <property type="molecule type" value="Genomic_DNA"/>
</dbReference>
<dbReference type="PROSITE" id="PS50968">
    <property type="entry name" value="BIOTINYL_LIPOYL"/>
    <property type="match status" value="1"/>
</dbReference>
<keyword evidence="1" id="KW-0092">Biotin</keyword>
<sequence length="70" mass="7530">MKQVLSTMAGIVLDIKVSKGDQVNTGLTVIMLESMKMVIPIESLDAGIVEKINVAIGDFVNEGDTLLILR</sequence>
<evidence type="ECO:0000259" key="2">
    <source>
        <dbReference type="PROSITE" id="PS50968"/>
    </source>
</evidence>
<dbReference type="PANTHER" id="PTHR45266">
    <property type="entry name" value="OXALOACETATE DECARBOXYLASE ALPHA CHAIN"/>
    <property type="match status" value="1"/>
</dbReference>
<feature type="domain" description="Lipoyl-binding" evidence="2">
    <location>
        <begin position="1"/>
        <end position="70"/>
    </location>
</feature>
<dbReference type="AlphaFoldDB" id="A0A2X4ZJ67"/>
<evidence type="ECO:0000256" key="1">
    <source>
        <dbReference type="ARBA" id="ARBA00023267"/>
    </source>
</evidence>
<accession>A0A2X4ZJ67</accession>
<dbReference type="InterPro" id="IPR050709">
    <property type="entry name" value="Biotin_Carboxyl_Carrier/Decarb"/>
</dbReference>
<protein>
    <submittedName>
        <fullName evidence="3">Biotin-requiring enzyme domain-containing protein</fullName>
    </submittedName>
</protein>
<dbReference type="Gene3D" id="2.40.50.100">
    <property type="match status" value="1"/>
</dbReference>
<dbReference type="KEGG" id="blen:NCTC4824_02766"/>
<dbReference type="PANTHER" id="PTHR45266:SF3">
    <property type="entry name" value="OXALOACETATE DECARBOXYLASE ALPHA CHAIN"/>
    <property type="match status" value="1"/>
</dbReference>
<reference evidence="3 4" key="1">
    <citation type="submission" date="2018-06" db="EMBL/GenBank/DDBJ databases">
        <authorList>
            <consortium name="Pathogen Informatics"/>
            <person name="Doyle S."/>
        </authorList>
    </citation>
    <scope>NUCLEOTIDE SEQUENCE [LARGE SCALE GENOMIC DNA]</scope>
    <source>
        <strain evidence="3 4">NCTC4824</strain>
    </source>
</reference>
<keyword evidence="4" id="KW-1185">Reference proteome</keyword>
<evidence type="ECO:0000313" key="3">
    <source>
        <dbReference type="EMBL" id="SQI60514.1"/>
    </source>
</evidence>
<dbReference type="CDD" id="cd06850">
    <property type="entry name" value="biotinyl_domain"/>
    <property type="match status" value="1"/>
</dbReference>
<evidence type="ECO:0000313" key="4">
    <source>
        <dbReference type="Proteomes" id="UP000249134"/>
    </source>
</evidence>
<organism evidence="3 4">
    <name type="scientific">Lederbergia lenta</name>
    <name type="common">Bacillus lentus</name>
    <dbReference type="NCBI Taxonomy" id="1467"/>
    <lineage>
        <taxon>Bacteria</taxon>
        <taxon>Bacillati</taxon>
        <taxon>Bacillota</taxon>
        <taxon>Bacilli</taxon>
        <taxon>Bacillales</taxon>
        <taxon>Bacillaceae</taxon>
        <taxon>Lederbergia</taxon>
    </lineage>
</organism>
<name>A0A2X4ZJ67_LEDLE</name>
<dbReference type="InterPro" id="IPR000089">
    <property type="entry name" value="Biotin_lipoyl"/>
</dbReference>